<evidence type="ECO:0000313" key="2">
    <source>
        <dbReference type="EMBL" id="MVU81805.1"/>
    </source>
</evidence>
<keyword evidence="1" id="KW-1133">Transmembrane helix</keyword>
<comment type="caution">
    <text evidence="2">The sequence shown here is derived from an EMBL/GenBank/DDBJ whole genome shotgun (WGS) entry which is preliminary data.</text>
</comment>
<dbReference type="AlphaFoldDB" id="A0A7K1V582"/>
<sequence length="200" mass="21083">MDTGCVSYQKPRSQNDYKDLIWSLAPLVLICLVIAGIASQCSFSTGGPKQGKIPDFNAKAALTDDAHLMSFPIRLPALPDTDPNKWTPNSGSHDTITGNGGGDTSTVGYITPEGTYMQLTQSNATVEALAKKYAPSHSSTATGTQQHGGHMWSIYAEQGAEPAWITDFGDVRVLIKGAGNGAAFDTLATAVGQAQPLPRD</sequence>
<proteinExistence type="predicted"/>
<dbReference type="InterPro" id="IPR025339">
    <property type="entry name" value="DUF4245"/>
</dbReference>
<evidence type="ECO:0000256" key="1">
    <source>
        <dbReference type="SAM" id="Phobius"/>
    </source>
</evidence>
<evidence type="ECO:0000313" key="3">
    <source>
        <dbReference type="Proteomes" id="UP000466794"/>
    </source>
</evidence>
<keyword evidence="3" id="KW-1185">Reference proteome</keyword>
<feature type="transmembrane region" description="Helical" evidence="1">
    <location>
        <begin position="20"/>
        <end position="43"/>
    </location>
</feature>
<dbReference type="EMBL" id="WRPP01000007">
    <property type="protein sequence ID" value="MVU81805.1"/>
    <property type="molecule type" value="Genomic_DNA"/>
</dbReference>
<organism evidence="2 3">
    <name type="scientific">Nocardia terrae</name>
    <dbReference type="NCBI Taxonomy" id="2675851"/>
    <lineage>
        <taxon>Bacteria</taxon>
        <taxon>Bacillati</taxon>
        <taxon>Actinomycetota</taxon>
        <taxon>Actinomycetes</taxon>
        <taxon>Mycobacteriales</taxon>
        <taxon>Nocardiaceae</taxon>
        <taxon>Nocardia</taxon>
    </lineage>
</organism>
<reference evidence="2 3" key="1">
    <citation type="submission" date="2019-12" db="EMBL/GenBank/DDBJ databases">
        <title>Nocardia sp. nov. ET3-3 isolated from soil.</title>
        <authorList>
            <person name="Kanchanasin P."/>
            <person name="Tanasupawat S."/>
            <person name="Yuki M."/>
            <person name="Kudo T."/>
        </authorList>
    </citation>
    <scope>NUCLEOTIDE SEQUENCE [LARGE SCALE GENOMIC DNA]</scope>
    <source>
        <strain evidence="2 3">ET3-3</strain>
    </source>
</reference>
<keyword evidence="1" id="KW-0472">Membrane</keyword>
<keyword evidence="1" id="KW-0812">Transmembrane</keyword>
<name>A0A7K1V582_9NOCA</name>
<protein>
    <submittedName>
        <fullName evidence="2">DUF4245 family protein</fullName>
    </submittedName>
</protein>
<dbReference type="Pfam" id="PF14030">
    <property type="entry name" value="DUF4245"/>
    <property type="match status" value="1"/>
</dbReference>
<accession>A0A7K1V582</accession>
<gene>
    <name evidence="2" type="ORF">GPX89_31780</name>
</gene>
<dbReference type="Proteomes" id="UP000466794">
    <property type="component" value="Unassembled WGS sequence"/>
</dbReference>